<name>A0A316UTR8_9BASI</name>
<gene>
    <name evidence="2" type="ORF">BDZ90DRAFT_128129</name>
</gene>
<dbReference type="EMBL" id="KZ819664">
    <property type="protein sequence ID" value="PWN28690.1"/>
    <property type="molecule type" value="Genomic_DNA"/>
</dbReference>
<keyword evidence="3" id="KW-1185">Reference proteome</keyword>
<evidence type="ECO:0000313" key="3">
    <source>
        <dbReference type="Proteomes" id="UP000245884"/>
    </source>
</evidence>
<feature type="compositionally biased region" description="Polar residues" evidence="1">
    <location>
        <begin position="21"/>
        <end position="34"/>
    </location>
</feature>
<feature type="compositionally biased region" description="Low complexity" evidence="1">
    <location>
        <begin position="102"/>
        <end position="114"/>
    </location>
</feature>
<sequence>MSHLLQILEQDPHTSEEELFSHQTATQRTSPSSRQMRDPLAPPTSLKIACKRTAPLPDRHSTRKPFSKPAPSSSQSHKAPSTSQRALSSNNDANDSHGQPGSSNNNDNDANANSPPSPFSTALGDDCSATSKYLVPTTSKKTTVEWRGTAVNAASEHNNAGACQARPSSSHAVVEPITIMLTPRECVSKAWRTPTHNTSTSPQPSSLRYATTLALRRVEARRFKGAHPKAKS</sequence>
<feature type="region of interest" description="Disordered" evidence="1">
    <location>
        <begin position="1"/>
        <end position="124"/>
    </location>
</feature>
<dbReference type="Proteomes" id="UP000245884">
    <property type="component" value="Unassembled WGS sequence"/>
</dbReference>
<dbReference type="RefSeq" id="XP_025363302.1">
    <property type="nucleotide sequence ID" value="XM_025503352.1"/>
</dbReference>
<proteinExistence type="predicted"/>
<feature type="compositionally biased region" description="Basic and acidic residues" evidence="1">
    <location>
        <begin position="10"/>
        <end position="20"/>
    </location>
</feature>
<feature type="compositionally biased region" description="Polar residues" evidence="1">
    <location>
        <begin position="70"/>
        <end position="101"/>
    </location>
</feature>
<organism evidence="2 3">
    <name type="scientific">Jaminaea rosea</name>
    <dbReference type="NCBI Taxonomy" id="1569628"/>
    <lineage>
        <taxon>Eukaryota</taxon>
        <taxon>Fungi</taxon>
        <taxon>Dikarya</taxon>
        <taxon>Basidiomycota</taxon>
        <taxon>Ustilaginomycotina</taxon>
        <taxon>Exobasidiomycetes</taxon>
        <taxon>Microstromatales</taxon>
        <taxon>Microstromatales incertae sedis</taxon>
        <taxon>Jaminaea</taxon>
    </lineage>
</organism>
<accession>A0A316UTR8</accession>
<reference evidence="2 3" key="1">
    <citation type="journal article" date="2018" name="Mol. Biol. Evol.">
        <title>Broad Genomic Sampling Reveals a Smut Pathogenic Ancestry of the Fungal Clade Ustilaginomycotina.</title>
        <authorList>
            <person name="Kijpornyongpan T."/>
            <person name="Mondo S.J."/>
            <person name="Barry K."/>
            <person name="Sandor L."/>
            <person name="Lee J."/>
            <person name="Lipzen A."/>
            <person name="Pangilinan J."/>
            <person name="LaButti K."/>
            <person name="Hainaut M."/>
            <person name="Henrissat B."/>
            <person name="Grigoriev I.V."/>
            <person name="Spatafora J.W."/>
            <person name="Aime M.C."/>
        </authorList>
    </citation>
    <scope>NUCLEOTIDE SEQUENCE [LARGE SCALE GENOMIC DNA]</scope>
    <source>
        <strain evidence="2 3">MCA 5214</strain>
    </source>
</reference>
<dbReference type="GeneID" id="37025175"/>
<protein>
    <submittedName>
        <fullName evidence="2">Uncharacterized protein</fullName>
    </submittedName>
</protein>
<dbReference type="AlphaFoldDB" id="A0A316UTR8"/>
<evidence type="ECO:0000313" key="2">
    <source>
        <dbReference type="EMBL" id="PWN28690.1"/>
    </source>
</evidence>
<evidence type="ECO:0000256" key="1">
    <source>
        <dbReference type="SAM" id="MobiDB-lite"/>
    </source>
</evidence>